<proteinExistence type="predicted"/>
<organism evidence="1 2">
    <name type="scientific">Crocosphaera watsonii WH 0003</name>
    <dbReference type="NCBI Taxonomy" id="423471"/>
    <lineage>
        <taxon>Bacteria</taxon>
        <taxon>Bacillati</taxon>
        <taxon>Cyanobacteriota</taxon>
        <taxon>Cyanophyceae</taxon>
        <taxon>Oscillatoriophycideae</taxon>
        <taxon>Chroococcales</taxon>
        <taxon>Aphanothecaceae</taxon>
        <taxon>Crocosphaera</taxon>
    </lineage>
</organism>
<sequence>MKERPMTMILAWASLGVAAQKLKDLQLDDETANSLLLELETATNLAKAFNDTWHSIHWNTSRKSTKVRVTITLRKMAEMILDHLEESVNLFDQLCDEQSRFPTIPLTDDWLEIRSSLRRGKAEFERTQGKFIEPLPLLKYLEEEQNK</sequence>
<dbReference type="RefSeq" id="WP_007309744.1">
    <property type="nucleotide sequence ID" value="NZ_AESD01000205.1"/>
</dbReference>
<dbReference type="Proteomes" id="UP000003477">
    <property type="component" value="Unassembled WGS sequence"/>
</dbReference>
<comment type="caution">
    <text evidence="1">The sequence shown here is derived from an EMBL/GenBank/DDBJ whole genome shotgun (WGS) entry which is preliminary data.</text>
</comment>
<evidence type="ECO:0000313" key="1">
    <source>
        <dbReference type="EMBL" id="EHJ14042.1"/>
    </source>
</evidence>
<protein>
    <submittedName>
        <fullName evidence="1">Uncharacterized protein</fullName>
    </submittedName>
</protein>
<reference evidence="1 2" key="1">
    <citation type="journal article" date="2011" name="Front. Microbiol.">
        <title>Two Strains of Crocosphaera watsonii with Highly Conserved Genomes are Distinguished by Strain-Specific Features.</title>
        <authorList>
            <person name="Bench S.R."/>
            <person name="Ilikchyan I.N."/>
            <person name="Tripp H.J."/>
            <person name="Zehr J.P."/>
        </authorList>
    </citation>
    <scope>NUCLEOTIDE SEQUENCE [LARGE SCALE GENOMIC DNA]</scope>
    <source>
        <strain evidence="1 2">WH 0003</strain>
    </source>
</reference>
<dbReference type="PATRIC" id="fig|423471.3.peg.1183"/>
<evidence type="ECO:0000313" key="2">
    <source>
        <dbReference type="Proteomes" id="UP000003477"/>
    </source>
</evidence>
<accession>G5J198</accession>
<dbReference type="EMBL" id="AESD01000205">
    <property type="protein sequence ID" value="EHJ14042.1"/>
    <property type="molecule type" value="Genomic_DNA"/>
</dbReference>
<dbReference type="AlphaFoldDB" id="G5J198"/>
<gene>
    <name evidence="1" type="ORF">CWATWH0003_1282</name>
</gene>
<name>G5J198_CROWT</name>
<dbReference type="GeneID" id="88765105"/>